<feature type="region of interest" description="Disordered" evidence="6">
    <location>
        <begin position="1"/>
        <end position="45"/>
    </location>
</feature>
<feature type="transmembrane region" description="Helical" evidence="7">
    <location>
        <begin position="304"/>
        <end position="322"/>
    </location>
</feature>
<accession>A0A0D9NY74</accession>
<evidence type="ECO:0000256" key="4">
    <source>
        <dbReference type="ARBA" id="ARBA00022989"/>
    </source>
</evidence>
<dbReference type="Proteomes" id="UP000054544">
    <property type="component" value="Unassembled WGS sequence"/>
</dbReference>
<gene>
    <name evidence="8" type="ORF">H634G_05595</name>
</gene>
<dbReference type="GO" id="GO:0005886">
    <property type="term" value="C:plasma membrane"/>
    <property type="evidence" value="ECO:0007669"/>
    <property type="project" value="TreeGrafter"/>
</dbReference>
<evidence type="ECO:0000256" key="5">
    <source>
        <dbReference type="ARBA" id="ARBA00023136"/>
    </source>
</evidence>
<keyword evidence="3 7" id="KW-0812">Transmembrane</keyword>
<evidence type="ECO:0000256" key="7">
    <source>
        <dbReference type="SAM" id="Phobius"/>
    </source>
</evidence>
<name>A0A0D9NY74_METAN</name>
<proteinExistence type="predicted"/>
<protein>
    <submittedName>
        <fullName evidence="8">Uncharacterized protein</fullName>
    </submittedName>
</protein>
<keyword evidence="5 7" id="KW-0472">Membrane</keyword>
<feature type="transmembrane region" description="Helical" evidence="7">
    <location>
        <begin position="212"/>
        <end position="231"/>
    </location>
</feature>
<evidence type="ECO:0000256" key="6">
    <source>
        <dbReference type="SAM" id="MobiDB-lite"/>
    </source>
</evidence>
<reference evidence="9" key="1">
    <citation type="journal article" date="2014" name="BMC Genomics">
        <title>The genome sequence of the biocontrol fungus Metarhizium anisopliae and comparative genomics of Metarhizium species.</title>
        <authorList>
            <person name="Pattemore J.A."/>
            <person name="Hane J.K."/>
            <person name="Williams A.H."/>
            <person name="Wilson B.A."/>
            <person name="Stodart B.J."/>
            <person name="Ash G.J."/>
        </authorList>
    </citation>
    <scope>NUCLEOTIDE SEQUENCE [LARGE SCALE GENOMIC DNA]</scope>
    <source>
        <strain evidence="9">BRIP 53293</strain>
    </source>
</reference>
<keyword evidence="2" id="KW-0813">Transport</keyword>
<dbReference type="PANTHER" id="PTHR23502">
    <property type="entry name" value="MAJOR FACILITATOR SUPERFAMILY"/>
    <property type="match status" value="1"/>
</dbReference>
<feature type="transmembrane region" description="Helical" evidence="7">
    <location>
        <begin position="77"/>
        <end position="98"/>
    </location>
</feature>
<dbReference type="PANTHER" id="PTHR23502:SF51">
    <property type="entry name" value="QUINIDINE RESISTANCE PROTEIN 1-RELATED"/>
    <property type="match status" value="1"/>
</dbReference>
<evidence type="ECO:0000313" key="8">
    <source>
        <dbReference type="EMBL" id="KJK78781.1"/>
    </source>
</evidence>
<comment type="subcellular location">
    <subcellularLocation>
        <location evidence="1">Membrane</location>
        <topology evidence="1">Multi-pass membrane protein</topology>
    </subcellularLocation>
</comment>
<dbReference type="SUPFAM" id="SSF103473">
    <property type="entry name" value="MFS general substrate transporter"/>
    <property type="match status" value="1"/>
</dbReference>
<evidence type="ECO:0000256" key="2">
    <source>
        <dbReference type="ARBA" id="ARBA00022448"/>
    </source>
</evidence>
<evidence type="ECO:0000256" key="3">
    <source>
        <dbReference type="ARBA" id="ARBA00022692"/>
    </source>
</evidence>
<dbReference type="InterPro" id="IPR036259">
    <property type="entry name" value="MFS_trans_sf"/>
</dbReference>
<dbReference type="STRING" id="1291518.A0A0D9NY74"/>
<feature type="transmembrane region" description="Helical" evidence="7">
    <location>
        <begin position="328"/>
        <end position="354"/>
    </location>
</feature>
<dbReference type="AlphaFoldDB" id="A0A0D9NY74"/>
<dbReference type="EMBL" id="KE384732">
    <property type="protein sequence ID" value="KJK78781.1"/>
    <property type="molecule type" value="Genomic_DNA"/>
</dbReference>
<evidence type="ECO:0000256" key="1">
    <source>
        <dbReference type="ARBA" id="ARBA00004141"/>
    </source>
</evidence>
<keyword evidence="4 7" id="KW-1133">Transmembrane helix</keyword>
<dbReference type="GO" id="GO:0022857">
    <property type="term" value="F:transmembrane transporter activity"/>
    <property type="evidence" value="ECO:0007669"/>
    <property type="project" value="TreeGrafter"/>
</dbReference>
<sequence>MSKTPRDEECPGTSDSQTKEIAGHATTQPPYHKNDKNNNNTRPDNTQYEAVTENQVLEPRQSNERPLHSVFSPRIKVFVILMTVFNTIFSPFSSFIYLKAMTTIAKSYHRSPGEINLTRPDRPTARLCAHVCHLPGRKRRAGHAAQLRGANGPAGFAKHREKLDSGNWQRRGCRPDSAPGETILELKKLPLGIPVPGVVAAIRIIFEKDVGPLMLFMSLFATANYAMLVPLRDVIRRRHSFSDVQAGLCYIPFAMGSVFGAVTVGRLLNWNYARVANGIGVSADRKRGDEVRRFPIERARLDHMWLWTMLAFVTTTIWGWVVNRGVSLAAPLVILFLAGMSLSGPISVLTILLVDLYPMNAGRASSSFNLTRADEGKDMDNIKTKDGYGDEDKDTIKGESAELAALKQELAHWKNGIMRSKYGQSDRYDQSSDQKECFKAFEAWSNRFGANHPVNKFNVPCHPDDINKPPGARRQNYEMEIMLITQLRSYLFIIDAQRQIEGYDCLRPGYLLPRSSCYTAAQKYKDEGGQIIRAKTLESLQDKQITDFVWWSTAIDPSGRICYCLGIFKGDRLPSLYARSTFKSKWGKLAEDQINEIRQVFNQGSPDKKMKARSQKLLKLN</sequence>
<dbReference type="Gene3D" id="1.20.1250.20">
    <property type="entry name" value="MFS general substrate transporter like domains"/>
    <property type="match status" value="1"/>
</dbReference>
<keyword evidence="9" id="KW-1185">Reference proteome</keyword>
<evidence type="ECO:0000313" key="9">
    <source>
        <dbReference type="Proteomes" id="UP000054544"/>
    </source>
</evidence>
<organism evidence="8 9">
    <name type="scientific">Metarhizium anisopliae BRIP 53293</name>
    <dbReference type="NCBI Taxonomy" id="1291518"/>
    <lineage>
        <taxon>Eukaryota</taxon>
        <taxon>Fungi</taxon>
        <taxon>Dikarya</taxon>
        <taxon>Ascomycota</taxon>
        <taxon>Pezizomycotina</taxon>
        <taxon>Sordariomycetes</taxon>
        <taxon>Hypocreomycetidae</taxon>
        <taxon>Hypocreales</taxon>
        <taxon>Clavicipitaceae</taxon>
        <taxon>Metarhizium</taxon>
    </lineage>
</organism>